<protein>
    <submittedName>
        <fullName evidence="4">Amino acid decarboxylase</fullName>
    </submittedName>
</protein>
<dbReference type="InterPro" id="IPR052357">
    <property type="entry name" value="Orn_Lys_Arg_decarboxylase-I"/>
</dbReference>
<dbReference type="Gene3D" id="3.40.640.10">
    <property type="entry name" value="Type I PLP-dependent aspartate aminotransferase-like (Major domain)"/>
    <property type="match status" value="1"/>
</dbReference>
<dbReference type="Pfam" id="PF01276">
    <property type="entry name" value="OKR_DC_1"/>
    <property type="match status" value="1"/>
</dbReference>
<evidence type="ECO:0000313" key="4">
    <source>
        <dbReference type="EMBL" id="HIQ67786.1"/>
    </source>
</evidence>
<keyword evidence="2" id="KW-0663">Pyridoxal phosphate</keyword>
<organism evidence="4 5">
    <name type="scientific">Candidatus Faecousia excrementigallinarum</name>
    <dbReference type="NCBI Taxonomy" id="2840806"/>
    <lineage>
        <taxon>Bacteria</taxon>
        <taxon>Bacillati</taxon>
        <taxon>Bacillota</taxon>
        <taxon>Clostridia</taxon>
        <taxon>Eubacteriales</taxon>
        <taxon>Oscillospiraceae</taxon>
        <taxon>Faecousia</taxon>
    </lineage>
</organism>
<reference evidence="4" key="2">
    <citation type="journal article" date="2021" name="PeerJ">
        <title>Extensive microbial diversity within the chicken gut microbiome revealed by metagenomics and culture.</title>
        <authorList>
            <person name="Gilroy R."/>
            <person name="Ravi A."/>
            <person name="Getino M."/>
            <person name="Pursley I."/>
            <person name="Horton D.L."/>
            <person name="Alikhan N.F."/>
            <person name="Baker D."/>
            <person name="Gharbi K."/>
            <person name="Hall N."/>
            <person name="Watson M."/>
            <person name="Adriaenssens E.M."/>
            <person name="Foster-Nyarko E."/>
            <person name="Jarju S."/>
            <person name="Secka A."/>
            <person name="Antonio M."/>
            <person name="Oren A."/>
            <person name="Chaudhuri R.R."/>
            <person name="La Ragione R."/>
            <person name="Hildebrand F."/>
            <person name="Pallen M.J."/>
        </authorList>
    </citation>
    <scope>NUCLEOTIDE SEQUENCE</scope>
    <source>
        <strain evidence="4">13361</strain>
    </source>
</reference>
<proteinExistence type="predicted"/>
<evidence type="ECO:0000313" key="5">
    <source>
        <dbReference type="Proteomes" id="UP000886796"/>
    </source>
</evidence>
<name>A0A9D0Z3B4_9FIRM</name>
<dbReference type="Gene3D" id="3.90.100.10">
    <property type="entry name" value="Orn/Lys/Arg decarboxylase, C-terminal domain"/>
    <property type="match status" value="1"/>
</dbReference>
<dbReference type="EMBL" id="DVFK01000065">
    <property type="protein sequence ID" value="HIQ67786.1"/>
    <property type="molecule type" value="Genomic_DNA"/>
</dbReference>
<dbReference type="InterPro" id="IPR036633">
    <property type="entry name" value="Prn/Lys/Arg_de-COase_C_sf"/>
</dbReference>
<evidence type="ECO:0000259" key="3">
    <source>
        <dbReference type="Pfam" id="PF01276"/>
    </source>
</evidence>
<reference evidence="4" key="1">
    <citation type="submission" date="2020-10" db="EMBL/GenBank/DDBJ databases">
        <authorList>
            <person name="Gilroy R."/>
        </authorList>
    </citation>
    <scope>NUCLEOTIDE SEQUENCE</scope>
    <source>
        <strain evidence="4">13361</strain>
    </source>
</reference>
<dbReference type="SUPFAM" id="SSF55904">
    <property type="entry name" value="Ornithine decarboxylase C-terminal domain"/>
    <property type="match status" value="1"/>
</dbReference>
<evidence type="ECO:0000256" key="1">
    <source>
        <dbReference type="ARBA" id="ARBA00001933"/>
    </source>
</evidence>
<comment type="cofactor">
    <cofactor evidence="1">
        <name>pyridoxal 5'-phosphate</name>
        <dbReference type="ChEBI" id="CHEBI:597326"/>
    </cofactor>
</comment>
<sequence>MDTPICDFVRAYRERNPLRLHMPGHKGIPFLGPEPLDLTEMTGADDLYHPEGIIAQSEENAAALFGSGMTCYSTEGASQCIRAMLYLALQYARREGKNPRILAGRNVHKTFVTAAGLLDFQVDWLPAADSYLSCGVGDWEALELQLRTLLPAAVYVTSPDYLGNEMDVGQLSRLCHKYGTLLLVDNAHGAYLHFLPQPRHPLDLGADLCCDSAHKTLPALTGAAYLHLAKAVPDYLKELSKEAMALFGSTSPSYLILQSLDLMNPWLEALPGRLQAFLPQVEAAKKKIAKMGWTFAGSEPLKWTLCPKSMGYTGEALGALLEEQGIYYEFADPDYMVLMLSPEQPESLAAIEAALATLSARPAIVQTPPRPHIPQRAMSIREAMLAPHREIPVAEAMGEILGALQVSCPPAVPIAVCGEVIDGQVAEQFQYYGVETCRVVK</sequence>
<gene>
    <name evidence="4" type="ORF">IAB74_04660</name>
</gene>
<comment type="caution">
    <text evidence="4">The sequence shown here is derived from an EMBL/GenBank/DDBJ whole genome shotgun (WGS) entry which is preliminary data.</text>
</comment>
<evidence type="ECO:0000256" key="2">
    <source>
        <dbReference type="ARBA" id="ARBA00022898"/>
    </source>
</evidence>
<accession>A0A9D0Z3B4</accession>
<dbReference type="SUPFAM" id="SSF53383">
    <property type="entry name" value="PLP-dependent transferases"/>
    <property type="match status" value="1"/>
</dbReference>
<dbReference type="AlphaFoldDB" id="A0A9D0Z3B4"/>
<dbReference type="InterPro" id="IPR015424">
    <property type="entry name" value="PyrdxlP-dep_Trfase"/>
</dbReference>
<dbReference type="Proteomes" id="UP000886796">
    <property type="component" value="Unassembled WGS sequence"/>
</dbReference>
<dbReference type="PANTHER" id="PTHR43277:SF4">
    <property type="entry name" value="ARGININE DECARBOXYLASE"/>
    <property type="match status" value="1"/>
</dbReference>
<dbReference type="InterPro" id="IPR015421">
    <property type="entry name" value="PyrdxlP-dep_Trfase_major"/>
</dbReference>
<dbReference type="GO" id="GO:0003824">
    <property type="term" value="F:catalytic activity"/>
    <property type="evidence" value="ECO:0007669"/>
    <property type="project" value="InterPro"/>
</dbReference>
<feature type="domain" description="Orn/Lys/Arg decarboxylases family 1 pyridoxal-P attachment site" evidence="3">
    <location>
        <begin position="36"/>
        <end position="294"/>
    </location>
</feature>
<dbReference type="InterPro" id="IPR000310">
    <property type="entry name" value="Orn/Lys/Arg_deCO2ase_major_dom"/>
</dbReference>
<dbReference type="PANTHER" id="PTHR43277">
    <property type="entry name" value="ARGININE DECARBOXYLASE"/>
    <property type="match status" value="1"/>
</dbReference>